<organism evidence="1">
    <name type="scientific">uncultured Cytophagales bacterium</name>
    <dbReference type="NCBI Taxonomy" id="158755"/>
    <lineage>
        <taxon>Bacteria</taxon>
        <taxon>Pseudomonadati</taxon>
        <taxon>Bacteroidota</taxon>
        <taxon>Sphingobacteriia</taxon>
        <taxon>Sphingobacteriales</taxon>
        <taxon>environmental samples</taxon>
    </lineage>
</organism>
<dbReference type="AlphaFoldDB" id="A0A6J4LIR2"/>
<evidence type="ECO:0000313" key="1">
    <source>
        <dbReference type="EMBL" id="CAA9329885.1"/>
    </source>
</evidence>
<reference evidence="1" key="1">
    <citation type="submission" date="2020-02" db="EMBL/GenBank/DDBJ databases">
        <authorList>
            <person name="Meier V. D."/>
        </authorList>
    </citation>
    <scope>NUCLEOTIDE SEQUENCE</scope>
    <source>
        <strain evidence="1">AVDCRST_MAG56</strain>
    </source>
</reference>
<dbReference type="EMBL" id="CADCTQ010000616">
    <property type="protein sequence ID" value="CAA9329885.1"/>
    <property type="molecule type" value="Genomic_DNA"/>
</dbReference>
<sequence>MESASLWGKRYPFSLPGAPGAGRAAEARFPGRAAIRPHLGGG</sequence>
<protein>
    <submittedName>
        <fullName evidence="1">Uncharacterized protein</fullName>
    </submittedName>
</protein>
<accession>A0A6J4LIR2</accession>
<gene>
    <name evidence="1" type="ORF">AVDCRST_MAG56-7365</name>
</gene>
<proteinExistence type="predicted"/>
<name>A0A6J4LIR2_9SPHI</name>